<keyword evidence="1" id="KW-0805">Transcription regulation</keyword>
<keyword evidence="5" id="KW-0812">Transmembrane</keyword>
<dbReference type="PANTHER" id="PTHR43280:SF10">
    <property type="entry name" value="REGULATORY PROTEIN POCR"/>
    <property type="match status" value="1"/>
</dbReference>
<feature type="domain" description="HTH araC/xylS-type" evidence="6">
    <location>
        <begin position="673"/>
        <end position="771"/>
    </location>
</feature>
<protein>
    <submittedName>
        <fullName evidence="7">AraC family transcriptional regulator</fullName>
    </submittedName>
</protein>
<dbReference type="RefSeq" id="WP_344903574.1">
    <property type="nucleotide sequence ID" value="NZ_BAAAYO010000001.1"/>
</dbReference>
<gene>
    <name evidence="7" type="ORF">ACFFNY_14045</name>
</gene>
<proteinExistence type="predicted"/>
<evidence type="ECO:0000313" key="7">
    <source>
        <dbReference type="EMBL" id="MFB9752683.1"/>
    </source>
</evidence>
<dbReference type="InterPro" id="IPR041522">
    <property type="entry name" value="CdaR_GGDEF"/>
</dbReference>
<dbReference type="EMBL" id="JBHMAG010000012">
    <property type="protein sequence ID" value="MFB9752683.1"/>
    <property type="molecule type" value="Genomic_DNA"/>
</dbReference>
<dbReference type="PANTHER" id="PTHR43280">
    <property type="entry name" value="ARAC-FAMILY TRANSCRIPTIONAL REGULATOR"/>
    <property type="match status" value="1"/>
</dbReference>
<dbReference type="InterPro" id="IPR018060">
    <property type="entry name" value="HTH_AraC"/>
</dbReference>
<evidence type="ECO:0000256" key="5">
    <source>
        <dbReference type="SAM" id="Phobius"/>
    </source>
</evidence>
<feature type="transmembrane region" description="Helical" evidence="5">
    <location>
        <begin position="302"/>
        <end position="324"/>
    </location>
</feature>
<keyword evidence="8" id="KW-1185">Reference proteome</keyword>
<comment type="caution">
    <text evidence="7">The sequence shown here is derived from an EMBL/GenBank/DDBJ whole genome shotgun (WGS) entry which is preliminary data.</text>
</comment>
<dbReference type="SUPFAM" id="SSF46689">
    <property type="entry name" value="Homeodomain-like"/>
    <property type="match status" value="2"/>
</dbReference>
<feature type="transmembrane region" description="Helical" evidence="5">
    <location>
        <begin position="31"/>
        <end position="51"/>
    </location>
</feature>
<dbReference type="Pfam" id="PF17853">
    <property type="entry name" value="GGDEF_2"/>
    <property type="match status" value="1"/>
</dbReference>
<dbReference type="Gene3D" id="1.10.10.60">
    <property type="entry name" value="Homeodomain-like"/>
    <property type="match status" value="2"/>
</dbReference>
<name>A0ABV5VWS6_9BACL</name>
<accession>A0ABV5VWS6</accession>
<dbReference type="PROSITE" id="PS00041">
    <property type="entry name" value="HTH_ARAC_FAMILY_1"/>
    <property type="match status" value="1"/>
</dbReference>
<dbReference type="Proteomes" id="UP001589619">
    <property type="component" value="Unassembled WGS sequence"/>
</dbReference>
<organism evidence="7 8">
    <name type="scientific">Paenibacillus hodogayensis</name>
    <dbReference type="NCBI Taxonomy" id="279208"/>
    <lineage>
        <taxon>Bacteria</taxon>
        <taxon>Bacillati</taxon>
        <taxon>Bacillota</taxon>
        <taxon>Bacilli</taxon>
        <taxon>Bacillales</taxon>
        <taxon>Paenibacillaceae</taxon>
        <taxon>Paenibacillus</taxon>
    </lineage>
</organism>
<evidence type="ECO:0000256" key="3">
    <source>
        <dbReference type="ARBA" id="ARBA00023163"/>
    </source>
</evidence>
<dbReference type="InterPro" id="IPR009057">
    <property type="entry name" value="Homeodomain-like_sf"/>
</dbReference>
<keyword evidence="5" id="KW-1133">Transmembrane helix</keyword>
<evidence type="ECO:0000256" key="4">
    <source>
        <dbReference type="SAM" id="MobiDB-lite"/>
    </source>
</evidence>
<keyword evidence="5" id="KW-0472">Membrane</keyword>
<dbReference type="Pfam" id="PF12833">
    <property type="entry name" value="HTH_18"/>
    <property type="match status" value="1"/>
</dbReference>
<keyword evidence="2" id="KW-0238">DNA-binding</keyword>
<keyword evidence="3" id="KW-0804">Transcription</keyword>
<dbReference type="PRINTS" id="PR00032">
    <property type="entry name" value="HTHARAC"/>
</dbReference>
<evidence type="ECO:0000259" key="6">
    <source>
        <dbReference type="PROSITE" id="PS01124"/>
    </source>
</evidence>
<evidence type="ECO:0000256" key="2">
    <source>
        <dbReference type="ARBA" id="ARBA00023125"/>
    </source>
</evidence>
<sequence length="787" mass="87569">MGLIPTSQGLHRFAARKTAVLARLSAYRLRLVGFTFLIGALPLLAIGYFSYHLFTGELQTKAAQTNLQLLGQTRGELENMLAKIDYGAIQFAGSPYVSEWMRKPLTEENYEAYQALAGMMSKLSSGNPGIRSLTLVNLDYDWAIDRTRLNRLSSLAGMQRYADYASLPNASAWLTESSGEGGNALVFVRKLPVATGAAKPSGLLVAEIDLPEMARRLSEKNIGAILDADYRTLLGAAETPKMKEPLEASVRKFVSDRPDMQGTFRIGDDGSIGVMYTRSPYTGWTIVSVYSLHELRRDASSIGWMTLAACLALLAVTAAFVWFGSKKMYRPVKKLHDILAQAGRAAPGPDRGRFRDDFGQIEQGVAHLMNAESQMRRQVAVVLPQAKELFALQLFTGQLQKEQAEEKRRLLELPGAWERLAVFALQFEPASDAAVSIDRDVILFAIGRLVEETLPAGEYLKPVLLGRTQAVLMIQPDGTEEAWRTELSRRGEAIRVRAAETLGVQASIGVSRPFHSLGEATRAYAEASDALSCRLRFGPGVVVHYDETESDGHRPLADYPEPLERQLLEAVRMSRRDWADEALNAFFRYLVERDVSPGQFHYMTLRLLSGLLDLIRGEAAFLRDLFGGRAALERLAQAESVEEKKEWLRLEVLYPVVELLAARIEEQHDSITKDTLKIIHERFGTELTLESCAAQLHFHPNHVGRVFKKSLGVSFSDYLAQYRLGLSKRWLTETDWKIGDISAKLGYNSSAAFVRYFRNMEGVTPGEYRKKTQAAPRSEPGPAAPAT</sequence>
<evidence type="ECO:0000256" key="1">
    <source>
        <dbReference type="ARBA" id="ARBA00023015"/>
    </source>
</evidence>
<dbReference type="SMART" id="SM00342">
    <property type="entry name" value="HTH_ARAC"/>
    <property type="match status" value="1"/>
</dbReference>
<dbReference type="InterPro" id="IPR018062">
    <property type="entry name" value="HTH_AraC-typ_CS"/>
</dbReference>
<evidence type="ECO:0000313" key="8">
    <source>
        <dbReference type="Proteomes" id="UP001589619"/>
    </source>
</evidence>
<dbReference type="InterPro" id="IPR020449">
    <property type="entry name" value="Tscrpt_reg_AraC-type_HTH"/>
</dbReference>
<dbReference type="PROSITE" id="PS01124">
    <property type="entry name" value="HTH_ARAC_FAMILY_2"/>
    <property type="match status" value="1"/>
</dbReference>
<reference evidence="7 8" key="1">
    <citation type="submission" date="2024-09" db="EMBL/GenBank/DDBJ databases">
        <authorList>
            <person name="Sun Q."/>
            <person name="Mori K."/>
        </authorList>
    </citation>
    <scope>NUCLEOTIDE SEQUENCE [LARGE SCALE GENOMIC DNA]</scope>
    <source>
        <strain evidence="7 8">JCM 12520</strain>
    </source>
</reference>
<feature type="region of interest" description="Disordered" evidence="4">
    <location>
        <begin position="767"/>
        <end position="787"/>
    </location>
</feature>